<protein>
    <submittedName>
        <fullName evidence="2">X-Pro dipeptidyl-peptidase</fullName>
    </submittedName>
</protein>
<dbReference type="SUPFAM" id="SSF53474">
    <property type="entry name" value="alpha/beta-Hydrolases"/>
    <property type="match status" value="1"/>
</dbReference>
<dbReference type="InParanoid" id="A0A146G9S7"/>
<dbReference type="STRING" id="690879.TSACC_22834"/>
<gene>
    <name evidence="2" type="ORF">TSACC_22834</name>
</gene>
<dbReference type="PANTHER" id="PTHR22946">
    <property type="entry name" value="DIENELACTONE HYDROLASE DOMAIN-CONTAINING PROTEIN-RELATED"/>
    <property type="match status" value="1"/>
</dbReference>
<dbReference type="InterPro" id="IPR029058">
    <property type="entry name" value="AB_hydrolase_fold"/>
</dbReference>
<evidence type="ECO:0000313" key="2">
    <source>
        <dbReference type="EMBL" id="GAT34409.1"/>
    </source>
</evidence>
<keyword evidence="3" id="KW-1185">Reference proteome</keyword>
<proteinExistence type="predicted"/>
<sequence length="337" mass="38002">MSKPGTHERAALLESLGTFLAQRREFAAASRREWFQPDMTDAQSYADSLQGYREEWKRLLGWPLTEPAASPETECELISRDALGRVFRVSQRIFGVVRTYGLLFLPPAEGSYPLVIAQHGGKGSPELAAGLTEIGSANYNQLVRGMRERGIAVFAQQLLVWDDGQEPKFDQYLLDRQFRHLGGSRVAFDLCQLQGTFNWLLEHPEIDPGHVGMAGLSYGGFYTLAFTAMEPRIRVAVASCFVNDRFRYNWEDLVWTGSALRFLDGEIARMICPRPLFLEAGEVDDVFAVEGFFVPSEEVEKCYAALGLGDRFERRTHSGGHEYDIDGKAEAFLLRWL</sequence>
<dbReference type="AlphaFoldDB" id="A0A146G9S7"/>
<dbReference type="GO" id="GO:0016787">
    <property type="term" value="F:hydrolase activity"/>
    <property type="evidence" value="ECO:0007669"/>
    <property type="project" value="InterPro"/>
</dbReference>
<dbReference type="Pfam" id="PF02129">
    <property type="entry name" value="Peptidase_S15"/>
    <property type="match status" value="1"/>
</dbReference>
<name>A0A146G9S7_TERSA</name>
<feature type="domain" description="Xaa-Pro dipeptidyl-peptidase-like" evidence="1">
    <location>
        <begin position="196"/>
        <end position="251"/>
    </location>
</feature>
<organism evidence="2 3">
    <name type="scientific">Terrimicrobium sacchariphilum</name>
    <dbReference type="NCBI Taxonomy" id="690879"/>
    <lineage>
        <taxon>Bacteria</taxon>
        <taxon>Pseudomonadati</taxon>
        <taxon>Verrucomicrobiota</taxon>
        <taxon>Terrimicrobiia</taxon>
        <taxon>Terrimicrobiales</taxon>
        <taxon>Terrimicrobiaceae</taxon>
        <taxon>Terrimicrobium</taxon>
    </lineage>
</organism>
<dbReference type="Gene3D" id="3.40.50.1820">
    <property type="entry name" value="alpha/beta hydrolase"/>
    <property type="match status" value="1"/>
</dbReference>
<evidence type="ECO:0000313" key="3">
    <source>
        <dbReference type="Proteomes" id="UP000076023"/>
    </source>
</evidence>
<accession>A0A146G9S7</accession>
<dbReference type="EMBL" id="BDCO01000002">
    <property type="protein sequence ID" value="GAT34409.1"/>
    <property type="molecule type" value="Genomic_DNA"/>
</dbReference>
<evidence type="ECO:0000259" key="1">
    <source>
        <dbReference type="Pfam" id="PF02129"/>
    </source>
</evidence>
<dbReference type="InterPro" id="IPR000383">
    <property type="entry name" value="Xaa-Pro-like_dom"/>
</dbReference>
<dbReference type="InterPro" id="IPR050261">
    <property type="entry name" value="FrsA_esterase"/>
</dbReference>
<comment type="caution">
    <text evidence="2">The sequence shown here is derived from an EMBL/GenBank/DDBJ whole genome shotgun (WGS) entry which is preliminary data.</text>
</comment>
<reference evidence="3" key="1">
    <citation type="journal article" date="2017" name="Genome Announc.">
        <title>Draft Genome Sequence of Terrimicrobium sacchariphilum NM-5T, a Facultative Anaerobic Soil Bacterium of the Class Spartobacteria.</title>
        <authorList>
            <person name="Qiu Y.L."/>
            <person name="Tourlousse D.M."/>
            <person name="Matsuura N."/>
            <person name="Ohashi A."/>
            <person name="Sekiguchi Y."/>
        </authorList>
    </citation>
    <scope>NUCLEOTIDE SEQUENCE [LARGE SCALE GENOMIC DNA]</scope>
    <source>
        <strain evidence="3">NM-5</strain>
    </source>
</reference>
<dbReference type="RefSeq" id="WP_169809661.1">
    <property type="nucleotide sequence ID" value="NZ_BDCO01000002.1"/>
</dbReference>
<dbReference type="Proteomes" id="UP000076023">
    <property type="component" value="Unassembled WGS sequence"/>
</dbReference>